<dbReference type="RefSeq" id="WP_267309934.1">
    <property type="nucleotide sequence ID" value="NZ_JAOQJR010000016.1"/>
</dbReference>
<dbReference type="PANTHER" id="PTHR45339">
    <property type="entry name" value="HYBRID SIGNAL TRANSDUCTION HISTIDINE KINASE J"/>
    <property type="match status" value="1"/>
</dbReference>
<comment type="caution">
    <text evidence="4">The sequence shown here is derived from an EMBL/GenBank/DDBJ whole genome shotgun (WGS) entry which is preliminary data.</text>
</comment>
<evidence type="ECO:0000256" key="1">
    <source>
        <dbReference type="ARBA" id="ARBA00022553"/>
    </source>
</evidence>
<organism evidence="4 5">
    <name type="scientific">[Clostridium] ammoniilyticum</name>
    <dbReference type="NCBI Taxonomy" id="2981784"/>
    <lineage>
        <taxon>Bacteria</taxon>
        <taxon>Bacillati</taxon>
        <taxon>Bacillota</taxon>
        <taxon>Erysipelotrichia</taxon>
        <taxon>Erysipelotrichales</taxon>
        <taxon>Coprobacillaceae</taxon>
        <taxon>Faecalibacillus</taxon>
    </lineage>
</organism>
<sequence length="173" mass="19320">MGGTIDVESELGKGSKFTVVLKHHLADEKYYAQVNEDLSLLNANKNIRGKHILLAEKNDLNAEITITLLEDIGLIVERVEDGIQCVAKMEQIPAKSYDLILMDIQMPHMDGYKATQTIRQLSNKDKTRIPIIALTANAFEEDRKKAVAQGMNGHISKPIDVDKIEKVLLSILK</sequence>
<evidence type="ECO:0000313" key="4">
    <source>
        <dbReference type="EMBL" id="MCU6739407.1"/>
    </source>
</evidence>
<keyword evidence="5" id="KW-1185">Reference proteome</keyword>
<dbReference type="PROSITE" id="PS50110">
    <property type="entry name" value="RESPONSE_REGULATORY"/>
    <property type="match status" value="1"/>
</dbReference>
<dbReference type="InterPro" id="IPR001789">
    <property type="entry name" value="Sig_transdc_resp-reg_receiver"/>
</dbReference>
<evidence type="ECO:0000256" key="2">
    <source>
        <dbReference type="PROSITE-ProRule" id="PRU00169"/>
    </source>
</evidence>
<dbReference type="CDD" id="cd17546">
    <property type="entry name" value="REC_hyHK_CKI1_RcsC-like"/>
    <property type="match status" value="1"/>
</dbReference>
<dbReference type="Gene3D" id="3.40.50.2300">
    <property type="match status" value="1"/>
</dbReference>
<reference evidence="4 5" key="1">
    <citation type="journal article" date="2021" name="ISME Commun">
        <title>Automated analysis of genomic sequences facilitates high-throughput and comprehensive description of bacteria.</title>
        <authorList>
            <person name="Hitch T.C.A."/>
        </authorList>
    </citation>
    <scope>NUCLEOTIDE SEQUENCE [LARGE SCALE GENOMIC DNA]</scope>
    <source>
        <strain evidence="4 5">H4_15</strain>
    </source>
</reference>
<dbReference type="SMART" id="SM00448">
    <property type="entry name" value="REC"/>
    <property type="match status" value="1"/>
</dbReference>
<accession>A0ABT2SX34</accession>
<dbReference type="InterPro" id="IPR011006">
    <property type="entry name" value="CheY-like_superfamily"/>
</dbReference>
<dbReference type="Proteomes" id="UP001208364">
    <property type="component" value="Unassembled WGS sequence"/>
</dbReference>
<name>A0ABT2SX34_9FIRM</name>
<dbReference type="EMBL" id="JAOQJR010000016">
    <property type="protein sequence ID" value="MCU6739407.1"/>
    <property type="molecule type" value="Genomic_DNA"/>
</dbReference>
<dbReference type="PANTHER" id="PTHR45339:SF3">
    <property type="entry name" value="HISTIDINE KINASE"/>
    <property type="match status" value="1"/>
</dbReference>
<evidence type="ECO:0000259" key="3">
    <source>
        <dbReference type="PROSITE" id="PS50110"/>
    </source>
</evidence>
<dbReference type="Pfam" id="PF00072">
    <property type="entry name" value="Response_reg"/>
    <property type="match status" value="1"/>
</dbReference>
<proteinExistence type="predicted"/>
<protein>
    <submittedName>
        <fullName evidence="4">Response regulator</fullName>
    </submittedName>
</protein>
<gene>
    <name evidence="4" type="ORF">OCV55_12185</name>
</gene>
<keyword evidence="1 2" id="KW-0597">Phosphoprotein</keyword>
<feature type="domain" description="Response regulatory" evidence="3">
    <location>
        <begin position="51"/>
        <end position="172"/>
    </location>
</feature>
<dbReference type="SUPFAM" id="SSF52172">
    <property type="entry name" value="CheY-like"/>
    <property type="match status" value="1"/>
</dbReference>
<evidence type="ECO:0000313" key="5">
    <source>
        <dbReference type="Proteomes" id="UP001208364"/>
    </source>
</evidence>
<feature type="modified residue" description="4-aspartylphosphate" evidence="2">
    <location>
        <position position="103"/>
    </location>
</feature>